<feature type="domain" description="Radical SAM core" evidence="5">
    <location>
        <begin position="17"/>
        <end position="168"/>
    </location>
</feature>
<dbReference type="SUPFAM" id="SSF102114">
    <property type="entry name" value="Radical SAM enzymes"/>
    <property type="match status" value="1"/>
</dbReference>
<organism evidence="6 7">
    <name type="scientific">Anaerobacterium chartisolvens</name>
    <dbReference type="NCBI Taxonomy" id="1297424"/>
    <lineage>
        <taxon>Bacteria</taxon>
        <taxon>Bacillati</taxon>
        <taxon>Bacillota</taxon>
        <taxon>Clostridia</taxon>
        <taxon>Eubacteriales</taxon>
        <taxon>Oscillospiraceae</taxon>
        <taxon>Anaerobacterium</taxon>
    </lineage>
</organism>
<dbReference type="CDD" id="cd01335">
    <property type="entry name" value="Radical_SAM"/>
    <property type="match status" value="1"/>
</dbReference>
<dbReference type="GO" id="GO:0003824">
    <property type="term" value="F:catalytic activity"/>
    <property type="evidence" value="ECO:0007669"/>
    <property type="project" value="InterPro"/>
</dbReference>
<evidence type="ECO:0000313" key="7">
    <source>
        <dbReference type="Proteomes" id="UP000253034"/>
    </source>
</evidence>
<keyword evidence="7" id="KW-1185">Reference proteome</keyword>
<dbReference type="EMBL" id="QPJT01000027">
    <property type="protein sequence ID" value="RCX11133.1"/>
    <property type="molecule type" value="Genomic_DNA"/>
</dbReference>
<dbReference type="SFLD" id="SFLDS00029">
    <property type="entry name" value="Radical_SAM"/>
    <property type="match status" value="1"/>
</dbReference>
<comment type="caution">
    <text evidence="6">The sequence shown here is derived from an EMBL/GenBank/DDBJ whole genome shotgun (WGS) entry which is preliminary data.</text>
</comment>
<keyword evidence="4" id="KW-0411">Iron-sulfur</keyword>
<dbReference type="PANTHER" id="PTHR11228:SF7">
    <property type="entry name" value="PQQA PEPTIDE CYCLASE"/>
    <property type="match status" value="1"/>
</dbReference>
<keyword evidence="1" id="KW-0949">S-adenosyl-L-methionine</keyword>
<dbReference type="GO" id="GO:0046872">
    <property type="term" value="F:metal ion binding"/>
    <property type="evidence" value="ECO:0007669"/>
    <property type="project" value="UniProtKB-KW"/>
</dbReference>
<sequence>MENRLSEKPEPTEVELELTNHCNASCLACPRDQLTAEKGFMDEDTFHTIIEKYENYREGLAINKIAEGTRYPFISFAGMGEPLLHSKIFDFVRHVRSRNFKAVLFTNASLLNEEKAGRLVEAGINHLNISFWGINEREYRLSMGLDFSTSLKNVEYMSKLASKNNISIIISWIKNKYITSTTQEIVDFWNARGLEVDIEEDNQPWNRGGYLSNDSFNEDFDSYPPVNYDFDVWCSQMFFTDTVCWNGDVVICSCDYYKKENVIGNLKDIHPDEITNKKHEILSCKAKIPVCLKCKKPDRNYPLGSSPWDELLSEDEKQRYYYFKNQKR</sequence>
<dbReference type="InterPro" id="IPR050377">
    <property type="entry name" value="Radical_SAM_PqqE_MftC-like"/>
</dbReference>
<dbReference type="AlphaFoldDB" id="A0A369AQ13"/>
<proteinExistence type="predicted"/>
<dbReference type="OrthoDB" id="9782387at2"/>
<dbReference type="Gene3D" id="3.20.20.70">
    <property type="entry name" value="Aldolase class I"/>
    <property type="match status" value="1"/>
</dbReference>
<evidence type="ECO:0000256" key="3">
    <source>
        <dbReference type="ARBA" id="ARBA00023004"/>
    </source>
</evidence>
<reference evidence="6 7" key="1">
    <citation type="submission" date="2018-07" db="EMBL/GenBank/DDBJ databases">
        <title>Genomic Encyclopedia of Type Strains, Phase IV (KMG-IV): sequencing the most valuable type-strain genomes for metagenomic binning, comparative biology and taxonomic classification.</title>
        <authorList>
            <person name="Goeker M."/>
        </authorList>
    </citation>
    <scope>NUCLEOTIDE SEQUENCE [LARGE SCALE GENOMIC DNA]</scope>
    <source>
        <strain evidence="6 7">DSM 27016</strain>
    </source>
</reference>
<dbReference type="PANTHER" id="PTHR11228">
    <property type="entry name" value="RADICAL SAM DOMAIN PROTEIN"/>
    <property type="match status" value="1"/>
</dbReference>
<evidence type="ECO:0000256" key="2">
    <source>
        <dbReference type="ARBA" id="ARBA00022723"/>
    </source>
</evidence>
<dbReference type="RefSeq" id="WP_114299230.1">
    <property type="nucleotide sequence ID" value="NZ_QPJT01000027.1"/>
</dbReference>
<name>A0A369AQ13_9FIRM</name>
<evidence type="ECO:0000256" key="4">
    <source>
        <dbReference type="ARBA" id="ARBA00023014"/>
    </source>
</evidence>
<accession>A0A369AQ13</accession>
<evidence type="ECO:0000259" key="5">
    <source>
        <dbReference type="Pfam" id="PF04055"/>
    </source>
</evidence>
<evidence type="ECO:0000313" key="6">
    <source>
        <dbReference type="EMBL" id="RCX11133.1"/>
    </source>
</evidence>
<dbReference type="GO" id="GO:0051536">
    <property type="term" value="F:iron-sulfur cluster binding"/>
    <property type="evidence" value="ECO:0007669"/>
    <property type="project" value="UniProtKB-KW"/>
</dbReference>
<evidence type="ECO:0000256" key="1">
    <source>
        <dbReference type="ARBA" id="ARBA00022691"/>
    </source>
</evidence>
<dbReference type="SFLD" id="SFLDG01067">
    <property type="entry name" value="SPASM/twitch_domain_containing"/>
    <property type="match status" value="1"/>
</dbReference>
<dbReference type="Pfam" id="PF04055">
    <property type="entry name" value="Radical_SAM"/>
    <property type="match status" value="1"/>
</dbReference>
<dbReference type="InterPro" id="IPR007197">
    <property type="entry name" value="rSAM"/>
</dbReference>
<keyword evidence="3" id="KW-0408">Iron</keyword>
<protein>
    <submittedName>
        <fullName evidence="6">4Fe-4S single cluster protein</fullName>
    </submittedName>
</protein>
<dbReference type="InterPro" id="IPR013785">
    <property type="entry name" value="Aldolase_TIM"/>
</dbReference>
<keyword evidence="2" id="KW-0479">Metal-binding</keyword>
<gene>
    <name evidence="6" type="ORF">DFR58_1279</name>
</gene>
<dbReference type="InterPro" id="IPR058240">
    <property type="entry name" value="rSAM_sf"/>
</dbReference>
<dbReference type="Proteomes" id="UP000253034">
    <property type="component" value="Unassembled WGS sequence"/>
</dbReference>